<keyword evidence="1" id="KW-0812">Transmembrane</keyword>
<evidence type="ECO:0000313" key="2">
    <source>
        <dbReference type="EMBL" id="GMI07308.1"/>
    </source>
</evidence>
<organism evidence="2 3">
    <name type="scientific">Triparma verrucosa</name>
    <dbReference type="NCBI Taxonomy" id="1606542"/>
    <lineage>
        <taxon>Eukaryota</taxon>
        <taxon>Sar</taxon>
        <taxon>Stramenopiles</taxon>
        <taxon>Ochrophyta</taxon>
        <taxon>Bolidophyceae</taxon>
        <taxon>Parmales</taxon>
        <taxon>Triparmaceae</taxon>
        <taxon>Triparma</taxon>
    </lineage>
</organism>
<keyword evidence="3" id="KW-1185">Reference proteome</keyword>
<keyword evidence="1" id="KW-1133">Transmembrane helix</keyword>
<evidence type="ECO:0000256" key="1">
    <source>
        <dbReference type="SAM" id="Phobius"/>
    </source>
</evidence>
<dbReference type="AlphaFoldDB" id="A0A9W7CEN7"/>
<dbReference type="EMBL" id="BRXX01000362">
    <property type="protein sequence ID" value="GMI07308.1"/>
    <property type="molecule type" value="Genomic_DNA"/>
</dbReference>
<protein>
    <submittedName>
        <fullName evidence="2">Uncharacterized protein</fullName>
    </submittedName>
</protein>
<gene>
    <name evidence="2" type="ORF">TrVE_jg844</name>
</gene>
<name>A0A9W7CEN7_9STRA</name>
<comment type="caution">
    <text evidence="2">The sequence shown here is derived from an EMBL/GenBank/DDBJ whole genome shotgun (WGS) entry which is preliminary data.</text>
</comment>
<reference evidence="3" key="1">
    <citation type="journal article" date="2023" name="Commun. Biol.">
        <title>Genome analysis of Parmales, the sister group of diatoms, reveals the evolutionary specialization of diatoms from phago-mixotrophs to photoautotrophs.</title>
        <authorList>
            <person name="Ban H."/>
            <person name="Sato S."/>
            <person name="Yoshikawa S."/>
            <person name="Yamada K."/>
            <person name="Nakamura Y."/>
            <person name="Ichinomiya M."/>
            <person name="Sato N."/>
            <person name="Blanc-Mathieu R."/>
            <person name="Endo H."/>
            <person name="Kuwata A."/>
            <person name="Ogata H."/>
        </authorList>
    </citation>
    <scope>NUCLEOTIDE SEQUENCE [LARGE SCALE GENOMIC DNA]</scope>
    <source>
        <strain evidence="3">NIES 3699</strain>
    </source>
</reference>
<accession>A0A9W7CEN7</accession>
<feature type="transmembrane region" description="Helical" evidence="1">
    <location>
        <begin position="67"/>
        <end position="94"/>
    </location>
</feature>
<evidence type="ECO:0000313" key="3">
    <source>
        <dbReference type="Proteomes" id="UP001165160"/>
    </source>
</evidence>
<sequence>MDDHQTEISDAIKEEVLVHDGGDILRYDLVGDGERREGVVGGGGDVFRELFYEEVGKSREMGRDSVFAVYVCLYIVVGVVWFGIIVCLEVYGVMEMRISPEIFRILGGIGFMRELPSKMGEL</sequence>
<dbReference type="Proteomes" id="UP001165160">
    <property type="component" value="Unassembled WGS sequence"/>
</dbReference>
<proteinExistence type="predicted"/>
<keyword evidence="1" id="KW-0472">Membrane</keyword>